<reference evidence="1" key="1">
    <citation type="journal article" date="2023" name="Mol. Phylogenet. Evol.">
        <title>Genome-scale phylogeny and comparative genomics of the fungal order Sordariales.</title>
        <authorList>
            <person name="Hensen N."/>
            <person name="Bonometti L."/>
            <person name="Westerberg I."/>
            <person name="Brannstrom I.O."/>
            <person name="Guillou S."/>
            <person name="Cros-Aarteil S."/>
            <person name="Calhoun S."/>
            <person name="Haridas S."/>
            <person name="Kuo A."/>
            <person name="Mondo S."/>
            <person name="Pangilinan J."/>
            <person name="Riley R."/>
            <person name="LaButti K."/>
            <person name="Andreopoulos B."/>
            <person name="Lipzen A."/>
            <person name="Chen C."/>
            <person name="Yan M."/>
            <person name="Daum C."/>
            <person name="Ng V."/>
            <person name="Clum A."/>
            <person name="Steindorff A."/>
            <person name="Ohm R.A."/>
            <person name="Martin F."/>
            <person name="Silar P."/>
            <person name="Natvig D.O."/>
            <person name="Lalanne C."/>
            <person name="Gautier V."/>
            <person name="Ament-Velasquez S.L."/>
            <person name="Kruys A."/>
            <person name="Hutchinson M.I."/>
            <person name="Powell A.J."/>
            <person name="Barry K."/>
            <person name="Miller A.N."/>
            <person name="Grigoriev I.V."/>
            <person name="Debuchy R."/>
            <person name="Gladieux P."/>
            <person name="Hiltunen Thoren M."/>
            <person name="Johannesson H."/>
        </authorList>
    </citation>
    <scope>NUCLEOTIDE SEQUENCE</scope>
    <source>
        <strain evidence="1">CBS 560.94</strain>
    </source>
</reference>
<accession>A0AAE0JJM9</accession>
<dbReference type="GeneID" id="87857603"/>
<protein>
    <submittedName>
        <fullName evidence="1">Uncharacterized protein</fullName>
    </submittedName>
</protein>
<dbReference type="AlphaFoldDB" id="A0AAE0JJM9"/>
<sequence length="237" mass="26823">MNTTDLTHSHSVHSAKKILEMNNRTGNTRPDMFHSRFYLYPLGDCIGYREKGGLKSRCNCANGCSSLLSFGGFPFRGGSTSNSHEPIAIAGRFPRPARWFAPSKCIGQPVAATSAVPCSQLPKHCSPTMPSSLMELRQLQRLQPHLPRDRIWCCMPRGRTAIRRKAKKRDSTEQNIYIPYPRRFVWANNKSPDCSPELTGDHVHYPDTPRLWERGKGRELRTQLKAETHPPDAIMPL</sequence>
<dbReference type="EMBL" id="JAUEPP010000002">
    <property type="protein sequence ID" value="KAK3350882.1"/>
    <property type="molecule type" value="Genomic_DNA"/>
</dbReference>
<proteinExistence type="predicted"/>
<keyword evidence="2" id="KW-1185">Reference proteome</keyword>
<evidence type="ECO:0000313" key="2">
    <source>
        <dbReference type="Proteomes" id="UP001278500"/>
    </source>
</evidence>
<gene>
    <name evidence="1" type="ORF">B0H65DRAFT_102076</name>
</gene>
<organism evidence="1 2">
    <name type="scientific">Neurospora tetraspora</name>
    <dbReference type="NCBI Taxonomy" id="94610"/>
    <lineage>
        <taxon>Eukaryota</taxon>
        <taxon>Fungi</taxon>
        <taxon>Dikarya</taxon>
        <taxon>Ascomycota</taxon>
        <taxon>Pezizomycotina</taxon>
        <taxon>Sordariomycetes</taxon>
        <taxon>Sordariomycetidae</taxon>
        <taxon>Sordariales</taxon>
        <taxon>Sordariaceae</taxon>
        <taxon>Neurospora</taxon>
    </lineage>
</organism>
<evidence type="ECO:0000313" key="1">
    <source>
        <dbReference type="EMBL" id="KAK3350882.1"/>
    </source>
</evidence>
<reference evidence="1" key="2">
    <citation type="submission" date="2023-06" db="EMBL/GenBank/DDBJ databases">
        <authorList>
            <consortium name="Lawrence Berkeley National Laboratory"/>
            <person name="Haridas S."/>
            <person name="Hensen N."/>
            <person name="Bonometti L."/>
            <person name="Westerberg I."/>
            <person name="Brannstrom I.O."/>
            <person name="Guillou S."/>
            <person name="Cros-Aarteil S."/>
            <person name="Calhoun S."/>
            <person name="Kuo A."/>
            <person name="Mondo S."/>
            <person name="Pangilinan J."/>
            <person name="Riley R."/>
            <person name="Labutti K."/>
            <person name="Andreopoulos B."/>
            <person name="Lipzen A."/>
            <person name="Chen C."/>
            <person name="Yanf M."/>
            <person name="Daum C."/>
            <person name="Ng V."/>
            <person name="Clum A."/>
            <person name="Steindorff A."/>
            <person name="Ohm R."/>
            <person name="Martin F."/>
            <person name="Silar P."/>
            <person name="Natvig D."/>
            <person name="Lalanne C."/>
            <person name="Gautier V."/>
            <person name="Ament-Velasquez S.L."/>
            <person name="Kruys A."/>
            <person name="Hutchinson M.I."/>
            <person name="Powell A.J."/>
            <person name="Barry K."/>
            <person name="Miller A.N."/>
            <person name="Grigoriev I.V."/>
            <person name="Debuchy R."/>
            <person name="Gladieux P."/>
            <person name="Thoren M.H."/>
            <person name="Johannesson H."/>
        </authorList>
    </citation>
    <scope>NUCLEOTIDE SEQUENCE</scope>
    <source>
        <strain evidence="1">CBS 560.94</strain>
    </source>
</reference>
<name>A0AAE0JJM9_9PEZI</name>
<dbReference type="Proteomes" id="UP001278500">
    <property type="component" value="Unassembled WGS sequence"/>
</dbReference>
<comment type="caution">
    <text evidence="1">The sequence shown here is derived from an EMBL/GenBank/DDBJ whole genome shotgun (WGS) entry which is preliminary data.</text>
</comment>
<dbReference type="RefSeq" id="XP_062684177.1">
    <property type="nucleotide sequence ID" value="XM_062820449.1"/>
</dbReference>